<feature type="compositionally biased region" description="Basic and acidic residues" evidence="1">
    <location>
        <begin position="22"/>
        <end position="32"/>
    </location>
</feature>
<dbReference type="EMBL" id="JBHTLD010000099">
    <property type="protein sequence ID" value="MFD1186872.1"/>
    <property type="molecule type" value="Genomic_DNA"/>
</dbReference>
<dbReference type="Proteomes" id="UP001597094">
    <property type="component" value="Unassembled WGS sequence"/>
</dbReference>
<evidence type="ECO:0008006" key="4">
    <source>
        <dbReference type="Google" id="ProtNLM"/>
    </source>
</evidence>
<sequence>MAKQAKPDFKSISRGVTSFDRQMYEDKPEQVKGQEPVTEEAGEEDLMPFATRLPASLVMRIRQHSYWDREGIMETITNAVMEYLDKQEGSDKPLPPEVLKKATRGRKKK</sequence>
<evidence type="ECO:0000256" key="1">
    <source>
        <dbReference type="SAM" id="MobiDB-lite"/>
    </source>
</evidence>
<gene>
    <name evidence="2" type="ORF">ACFQ2O_11705</name>
</gene>
<evidence type="ECO:0000313" key="2">
    <source>
        <dbReference type="EMBL" id="MFD1186872.1"/>
    </source>
</evidence>
<feature type="region of interest" description="Disordered" evidence="1">
    <location>
        <begin position="1"/>
        <end position="42"/>
    </location>
</feature>
<reference evidence="3" key="1">
    <citation type="journal article" date="2019" name="Int. J. Syst. Evol. Microbiol.">
        <title>The Global Catalogue of Microorganisms (GCM) 10K type strain sequencing project: providing services to taxonomists for standard genome sequencing and annotation.</title>
        <authorList>
            <consortium name="The Broad Institute Genomics Platform"/>
            <consortium name="The Broad Institute Genome Sequencing Center for Infectious Disease"/>
            <person name="Wu L."/>
            <person name="Ma J."/>
        </authorList>
    </citation>
    <scope>NUCLEOTIDE SEQUENCE [LARGE SCALE GENOMIC DNA]</scope>
    <source>
        <strain evidence="3">JCM 31319</strain>
    </source>
</reference>
<feature type="region of interest" description="Disordered" evidence="1">
    <location>
        <begin position="87"/>
        <end position="109"/>
    </location>
</feature>
<organism evidence="2 3">
    <name type="scientific">Pontibacter rugosus</name>
    <dbReference type="NCBI Taxonomy" id="1745966"/>
    <lineage>
        <taxon>Bacteria</taxon>
        <taxon>Pseudomonadati</taxon>
        <taxon>Bacteroidota</taxon>
        <taxon>Cytophagia</taxon>
        <taxon>Cytophagales</taxon>
        <taxon>Hymenobacteraceae</taxon>
        <taxon>Pontibacter</taxon>
    </lineage>
</organism>
<accession>A0ABW3SQV8</accession>
<dbReference type="RefSeq" id="WP_377527664.1">
    <property type="nucleotide sequence ID" value="NZ_JBHTLD010000099.1"/>
</dbReference>
<comment type="caution">
    <text evidence="2">The sequence shown here is derived from an EMBL/GenBank/DDBJ whole genome shotgun (WGS) entry which is preliminary data.</text>
</comment>
<feature type="compositionally biased region" description="Basic and acidic residues" evidence="1">
    <location>
        <begin position="1"/>
        <end position="11"/>
    </location>
</feature>
<name>A0ABW3SQV8_9BACT</name>
<proteinExistence type="predicted"/>
<protein>
    <recommendedName>
        <fullName evidence="4">ParB</fullName>
    </recommendedName>
</protein>
<evidence type="ECO:0000313" key="3">
    <source>
        <dbReference type="Proteomes" id="UP001597094"/>
    </source>
</evidence>
<keyword evidence="3" id="KW-1185">Reference proteome</keyword>